<dbReference type="InterPro" id="IPR016162">
    <property type="entry name" value="Ald_DH_N"/>
</dbReference>
<keyword evidence="4" id="KW-0520">NAD</keyword>
<dbReference type="InterPro" id="IPR012394">
    <property type="entry name" value="Aldehyde_DH_NAD(P)"/>
</dbReference>
<evidence type="ECO:0000313" key="10">
    <source>
        <dbReference type="Proteomes" id="UP000729357"/>
    </source>
</evidence>
<dbReference type="GO" id="GO:0006081">
    <property type="term" value="P:aldehyde metabolic process"/>
    <property type="evidence" value="ECO:0007669"/>
    <property type="project" value="InterPro"/>
</dbReference>
<evidence type="ECO:0000256" key="1">
    <source>
        <dbReference type="ARBA" id="ARBA00009986"/>
    </source>
</evidence>
<gene>
    <name evidence="9" type="ORF">KCU98_g1951</name>
</gene>
<reference evidence="9" key="1">
    <citation type="journal article" date="2021" name="J Fungi (Basel)">
        <title>Virulence traits and population genomics of the black yeast Aureobasidium melanogenum.</title>
        <authorList>
            <person name="Cernosa A."/>
            <person name="Sun X."/>
            <person name="Gostincar C."/>
            <person name="Fang C."/>
            <person name="Gunde-Cimerman N."/>
            <person name="Song Z."/>
        </authorList>
    </citation>
    <scope>NUCLEOTIDE SEQUENCE</scope>
    <source>
        <strain evidence="9">EXF-9298</strain>
    </source>
</reference>
<name>A0A9P8G521_AURME</name>
<evidence type="ECO:0000256" key="2">
    <source>
        <dbReference type="ARBA" id="ARBA00022746"/>
    </source>
</evidence>
<dbReference type="Gene3D" id="3.40.50.720">
    <property type="entry name" value="NAD(P)-binding Rossmann-like Domain"/>
    <property type="match status" value="1"/>
</dbReference>
<dbReference type="InterPro" id="IPR016163">
    <property type="entry name" value="Ald_DH_C"/>
</dbReference>
<dbReference type="CDD" id="cd07135">
    <property type="entry name" value="ALDH_F14-YMR110C"/>
    <property type="match status" value="1"/>
</dbReference>
<dbReference type="InterPro" id="IPR002347">
    <property type="entry name" value="SDR_fam"/>
</dbReference>
<dbReference type="FunFam" id="3.40.309.10:FF:000025">
    <property type="entry name" value="Aldehyde dehydrogenase"/>
    <property type="match status" value="1"/>
</dbReference>
<reference evidence="9" key="2">
    <citation type="submission" date="2021-08" db="EMBL/GenBank/DDBJ databases">
        <authorList>
            <person name="Gostincar C."/>
            <person name="Sun X."/>
            <person name="Song Z."/>
            <person name="Gunde-Cimerman N."/>
        </authorList>
    </citation>
    <scope>NUCLEOTIDE SEQUENCE</scope>
    <source>
        <strain evidence="9">EXF-9298</strain>
    </source>
</reference>
<dbReference type="SUPFAM" id="SSF51735">
    <property type="entry name" value="NAD(P)-binding Rossmann-fold domains"/>
    <property type="match status" value="1"/>
</dbReference>
<keyword evidence="2" id="KW-0125">Carotenoid biosynthesis</keyword>
<proteinExistence type="inferred from homology"/>
<feature type="non-terminal residue" evidence="9">
    <location>
        <position position="1"/>
    </location>
</feature>
<keyword evidence="3" id="KW-0560">Oxidoreductase</keyword>
<dbReference type="EMBL" id="JAHFXS010000088">
    <property type="protein sequence ID" value="KAG9989366.1"/>
    <property type="molecule type" value="Genomic_DNA"/>
</dbReference>
<dbReference type="GO" id="GO:0016117">
    <property type="term" value="P:carotenoid biosynthetic process"/>
    <property type="evidence" value="ECO:0007669"/>
    <property type="project" value="UniProtKB-KW"/>
</dbReference>
<evidence type="ECO:0000256" key="5">
    <source>
        <dbReference type="ARBA" id="ARBA00066967"/>
    </source>
</evidence>
<dbReference type="AlphaFoldDB" id="A0A9P8G521"/>
<dbReference type="SUPFAM" id="SSF53720">
    <property type="entry name" value="ALDH-like"/>
    <property type="match status" value="1"/>
</dbReference>
<comment type="similarity">
    <text evidence="1">Belongs to the aldehyde dehydrogenase family.</text>
</comment>
<dbReference type="EC" id="1.2.1.82" evidence="5"/>
<organism evidence="9 10">
    <name type="scientific">Aureobasidium melanogenum</name>
    <name type="common">Aureobasidium pullulans var. melanogenum</name>
    <dbReference type="NCBI Taxonomy" id="46634"/>
    <lineage>
        <taxon>Eukaryota</taxon>
        <taxon>Fungi</taxon>
        <taxon>Dikarya</taxon>
        <taxon>Ascomycota</taxon>
        <taxon>Pezizomycotina</taxon>
        <taxon>Dothideomycetes</taxon>
        <taxon>Dothideomycetidae</taxon>
        <taxon>Dothideales</taxon>
        <taxon>Saccotheciaceae</taxon>
        <taxon>Aureobasidium</taxon>
    </lineage>
</organism>
<dbReference type="FunFam" id="3.40.605.10:FF:000004">
    <property type="entry name" value="Aldehyde dehydrogenase"/>
    <property type="match status" value="1"/>
</dbReference>
<dbReference type="InterPro" id="IPR036291">
    <property type="entry name" value="NAD(P)-bd_dom_sf"/>
</dbReference>
<comment type="caution">
    <text evidence="9">The sequence shown here is derived from an EMBL/GenBank/DDBJ whole genome shotgun (WGS) entry which is preliminary data.</text>
</comment>
<dbReference type="InterPro" id="IPR015590">
    <property type="entry name" value="Aldehyde_DH_dom"/>
</dbReference>
<accession>A0A9P8G521</accession>
<evidence type="ECO:0000313" key="9">
    <source>
        <dbReference type="EMBL" id="KAG9989366.1"/>
    </source>
</evidence>
<dbReference type="GO" id="GO:0004029">
    <property type="term" value="F:aldehyde dehydrogenase (NAD+) activity"/>
    <property type="evidence" value="ECO:0007669"/>
    <property type="project" value="TreeGrafter"/>
</dbReference>
<dbReference type="PANTHER" id="PTHR43570:SF11">
    <property type="entry name" value="ALDEHYDE DEHYDROGENASE"/>
    <property type="match status" value="1"/>
</dbReference>
<evidence type="ECO:0000256" key="7">
    <source>
        <dbReference type="ARBA" id="ARBA00082640"/>
    </source>
</evidence>
<dbReference type="GO" id="GO:0005737">
    <property type="term" value="C:cytoplasm"/>
    <property type="evidence" value="ECO:0007669"/>
    <property type="project" value="TreeGrafter"/>
</dbReference>
<sequence>MKLLNPQVQIRFVPCDLSDLSSVRQASNRIAAKVSRIDLFFCNAGVMASPAGLSKDGYEQQFATNHLGHALLIDLLMPVLQDTAALHGSDVRIIITTSQAAATPLVPKRGIDFSSLKTEQRMLAGRWRRYAQSKLANMLYAKALNRQYPCVTTVSVHPGIGYTGLQDNFNVLDRFVMWATTIGKRSSVKQLAWNGLWAATAPRGPAKGQVQGGEYYEPVGVRPKPTNHYNNTALEDELWDWTQEQLEAWELRAGLKTVHLREKSHYVVGLSRAYLPSSLQIDCQHPIELGFADDAGRASKMRLEPRNQAISLAKGLFEWLIGFLFQYPAATTDRLLCCSSDHYEWEQGRSEHIFEHTAIEQIRGIHARVYDSFHSQKTKPLSWRVTQLRKLWWAIKDREQQLGEALQRDLGRPFYEAYLTEIGWVLNDIIFTINNLEKWAKEEAAGDVPLTFMAMRPRVRKEPLGVVVILGAFNFPVQLSLGPLIGAIAAGCTAVLKPSESSPYTAALLQEIMEASLDPSAFICVQGAIPESSALLELKWDKIFYTGSATVGTIIAKKGAETLTPVTLELGGRNPAIITKNADPRLAARRLLWAKIHNAGQVCVSQNYILVDKEVLPFLVKELKTAIKDFYPEGTKASKDYGRIVNSRQFERLKKMLDSSKGEILYGGDMDAETNYIAPTIVRVSSTSDSLVVDESFGPFIPLLPVDNLDEAIRIANEVHSTPLGLYAFGSKADTTRILSETRSGGASINDGFTHASMPTIEFGGVGDSGAGCYRGKASFDCFTHRRVVTNTPAWVETLLSARYPPYKGKLSQLKMINDFAPNFDREGKVVTFGLVGRLLALGGATLGQGIKRWLVLVVLALGVKYGQMLGLQERLKRT</sequence>
<feature type="domain" description="Aldehyde dehydrogenase" evidence="8">
    <location>
        <begin position="366"/>
        <end position="788"/>
    </location>
</feature>
<evidence type="ECO:0000256" key="4">
    <source>
        <dbReference type="ARBA" id="ARBA00023027"/>
    </source>
</evidence>
<dbReference type="InterPro" id="IPR016161">
    <property type="entry name" value="Ald_DH/histidinol_DH"/>
</dbReference>
<dbReference type="PANTHER" id="PTHR43570">
    <property type="entry name" value="ALDEHYDE DEHYDROGENASE"/>
    <property type="match status" value="1"/>
</dbReference>
<evidence type="ECO:0000256" key="3">
    <source>
        <dbReference type="ARBA" id="ARBA00023002"/>
    </source>
</evidence>
<evidence type="ECO:0000259" key="8">
    <source>
        <dbReference type="Pfam" id="PF00171"/>
    </source>
</evidence>
<protein>
    <recommendedName>
        <fullName evidence="6">Beta-apo-4'-carotenal oxygenase</fullName>
        <ecNumber evidence="5">1.2.1.82</ecNumber>
    </recommendedName>
    <alternativeName>
        <fullName evidence="7">Beta-apo-4'-carotenal dehydrogenase</fullName>
    </alternativeName>
</protein>
<evidence type="ECO:0000256" key="6">
    <source>
        <dbReference type="ARBA" id="ARBA00071369"/>
    </source>
</evidence>
<dbReference type="Gene3D" id="3.40.309.10">
    <property type="entry name" value="Aldehyde Dehydrogenase, Chain A, domain 2"/>
    <property type="match status" value="1"/>
</dbReference>
<keyword evidence="10" id="KW-1185">Reference proteome</keyword>
<dbReference type="Pfam" id="PF00171">
    <property type="entry name" value="Aldedh"/>
    <property type="match status" value="1"/>
</dbReference>
<dbReference type="Pfam" id="PF00106">
    <property type="entry name" value="adh_short"/>
    <property type="match status" value="1"/>
</dbReference>
<dbReference type="Proteomes" id="UP000729357">
    <property type="component" value="Unassembled WGS sequence"/>
</dbReference>
<dbReference type="Gene3D" id="3.40.605.10">
    <property type="entry name" value="Aldehyde Dehydrogenase, Chain A, domain 1"/>
    <property type="match status" value="1"/>
</dbReference>